<feature type="chain" id="PRO_5005876000" description="Lipoprotein" evidence="1">
    <location>
        <begin position="23"/>
        <end position="150"/>
    </location>
</feature>
<keyword evidence="1" id="KW-0732">Signal</keyword>
<sequence length="150" mass="16450">MKKLFFVSAFALTVMISCQNEANEVISKETVTTSKTAAKSEAEPENILIYYLSTGEATYNGVSLEKATSKEAAIALEAVNSPETSRYRTNVYCHAKQPDGTSLSLVSVYDSSVNQTFYFIVVQNGSSSEVYINVNINCRMIYQTSIGILP</sequence>
<gene>
    <name evidence="2" type="ORF">AOB46_16965</name>
</gene>
<protein>
    <recommendedName>
        <fullName evidence="4">Lipoprotein</fullName>
    </recommendedName>
</protein>
<organism evidence="2 3">
    <name type="scientific">Chryseobacterium indologenes</name>
    <name type="common">Flavobacterium indologenes</name>
    <dbReference type="NCBI Taxonomy" id="253"/>
    <lineage>
        <taxon>Bacteria</taxon>
        <taxon>Pseudomonadati</taxon>
        <taxon>Bacteroidota</taxon>
        <taxon>Flavobacteriia</taxon>
        <taxon>Flavobacteriales</taxon>
        <taxon>Weeksellaceae</taxon>
        <taxon>Chryseobacterium group</taxon>
        <taxon>Chryseobacterium</taxon>
    </lineage>
</organism>
<dbReference type="RefSeq" id="WP_062701529.1">
    <property type="nucleotide sequence ID" value="NZ_LJOD01000012.1"/>
</dbReference>
<evidence type="ECO:0000313" key="2">
    <source>
        <dbReference type="EMBL" id="KPE50129.1"/>
    </source>
</evidence>
<dbReference type="OrthoDB" id="9935437at2"/>
<feature type="signal peptide" evidence="1">
    <location>
        <begin position="1"/>
        <end position="22"/>
    </location>
</feature>
<name>A0A0N1KS14_CHRID</name>
<dbReference type="EMBL" id="LJOD01000012">
    <property type="protein sequence ID" value="KPE50129.1"/>
    <property type="molecule type" value="Genomic_DNA"/>
</dbReference>
<proteinExistence type="predicted"/>
<dbReference type="PATRIC" id="fig|253.9.peg.1331"/>
<dbReference type="AlphaFoldDB" id="A0A0N1KS14"/>
<dbReference type="PROSITE" id="PS51257">
    <property type="entry name" value="PROKAR_LIPOPROTEIN"/>
    <property type="match status" value="1"/>
</dbReference>
<accession>A0A0N1KS14</accession>
<evidence type="ECO:0008006" key="4">
    <source>
        <dbReference type="Google" id="ProtNLM"/>
    </source>
</evidence>
<reference evidence="2 3" key="1">
    <citation type="journal article" date="2015" name="Genom Data">
        <title>Draft genome sequence of a multidrug-resistant Chryseobacterium indologenes isolate from Malaysia.</title>
        <authorList>
            <person name="Yu C.Y."/>
            <person name="Ang G.Y."/>
            <person name="Cheng H.J."/>
            <person name="Cheong Y.M."/>
            <person name="Yin W.F."/>
            <person name="Chan K.G."/>
        </authorList>
    </citation>
    <scope>NUCLEOTIDE SEQUENCE [LARGE SCALE GENOMIC DNA]</scope>
    <source>
        <strain evidence="2 3">CI_885</strain>
    </source>
</reference>
<evidence type="ECO:0000256" key="1">
    <source>
        <dbReference type="SAM" id="SignalP"/>
    </source>
</evidence>
<evidence type="ECO:0000313" key="3">
    <source>
        <dbReference type="Proteomes" id="UP000037953"/>
    </source>
</evidence>
<reference evidence="3" key="2">
    <citation type="submission" date="2015-09" db="EMBL/GenBank/DDBJ databases">
        <title>Draft genome sequence of a multidrug-resistant Chryseobacterium indologenes isolate from Malaysia.</title>
        <authorList>
            <person name="Yu C.Y."/>
            <person name="Ang G.Y."/>
            <person name="Chan K.-G."/>
        </authorList>
    </citation>
    <scope>NUCLEOTIDE SEQUENCE [LARGE SCALE GENOMIC DNA]</scope>
    <source>
        <strain evidence="3">CI_885</strain>
    </source>
</reference>
<comment type="caution">
    <text evidence="2">The sequence shown here is derived from an EMBL/GenBank/DDBJ whole genome shotgun (WGS) entry which is preliminary data.</text>
</comment>
<dbReference type="Proteomes" id="UP000037953">
    <property type="component" value="Unassembled WGS sequence"/>
</dbReference>